<dbReference type="PRINTS" id="PR01436">
    <property type="entry name" value="NADHDHGNASE2"/>
</dbReference>
<keyword evidence="14 18" id="KW-0830">Ubiquinone</keyword>
<evidence type="ECO:0000256" key="4">
    <source>
        <dbReference type="ARBA" id="ARBA00012944"/>
    </source>
</evidence>
<evidence type="ECO:0000256" key="5">
    <source>
        <dbReference type="ARBA" id="ARBA00021008"/>
    </source>
</evidence>
<keyword evidence="16 18" id="KW-0472">Membrane</keyword>
<feature type="transmembrane region" description="Helical" evidence="18">
    <location>
        <begin position="7"/>
        <end position="24"/>
    </location>
</feature>
<comment type="subcellular location">
    <subcellularLocation>
        <location evidence="2 18">Mitochondrion inner membrane</location>
        <topology evidence="2 18">Multi-pass membrane protein</topology>
    </subcellularLocation>
</comment>
<keyword evidence="11 18" id="KW-0249">Electron transport</keyword>
<evidence type="ECO:0000256" key="7">
    <source>
        <dbReference type="ARBA" id="ARBA00022660"/>
    </source>
</evidence>
<dbReference type="InterPro" id="IPR050175">
    <property type="entry name" value="Complex_I_Subunit_2"/>
</dbReference>
<feature type="transmembrane region" description="Helical" evidence="18">
    <location>
        <begin position="59"/>
        <end position="78"/>
    </location>
</feature>
<dbReference type="Pfam" id="PF00361">
    <property type="entry name" value="Proton_antipo_M"/>
    <property type="match status" value="1"/>
</dbReference>
<dbReference type="PANTHER" id="PTHR46552">
    <property type="entry name" value="NADH-UBIQUINONE OXIDOREDUCTASE CHAIN 2"/>
    <property type="match status" value="1"/>
</dbReference>
<feature type="transmembrane region" description="Helical" evidence="18">
    <location>
        <begin position="282"/>
        <end position="303"/>
    </location>
</feature>
<comment type="function">
    <text evidence="1">Core subunit of the mitochondrial membrane respiratory chain NADH dehydrogenase (Complex I) that is believed to belong to the minimal assembly required for catalysis. Complex I functions in the transfer of electrons from NADH to the respiratory chain. The immediate electron acceptor for the enzyme is believed to be ubiquinone.</text>
</comment>
<evidence type="ECO:0000256" key="6">
    <source>
        <dbReference type="ARBA" id="ARBA00022448"/>
    </source>
</evidence>
<reference evidence="20" key="1">
    <citation type="submission" date="2015-04" db="EMBL/GenBank/DDBJ databases">
        <title>The complete mitochondrial genome of the Sesarma sinensis.</title>
        <authorList>
            <person name="Liu Q.-N."/>
            <person name="Tang B.-P."/>
        </authorList>
    </citation>
    <scope>NUCLEOTIDE SEQUENCE</scope>
</reference>
<evidence type="ECO:0000256" key="18">
    <source>
        <dbReference type="RuleBase" id="RU003403"/>
    </source>
</evidence>
<evidence type="ECO:0000256" key="3">
    <source>
        <dbReference type="ARBA" id="ARBA00007012"/>
    </source>
</evidence>
<accession>A0A161CED7</accession>
<evidence type="ECO:0000256" key="10">
    <source>
        <dbReference type="ARBA" id="ARBA00022967"/>
    </source>
</evidence>
<comment type="similarity">
    <text evidence="3 18">Belongs to the complex I subunit 2 family.</text>
</comment>
<sequence>MFFPSSYIIFIFTLLLGSIISISSPSWFGAWVGLELNMMSFIPLIVLKMNSYYSEAALKYFLIQALGSALFITSGFLSMSFLSISYILIFLALLLKLASAPFHFWFPQVMEGLNWPQVFLLSTVQKLAPMILLSYLMINNIMVKMIIFFSILSAIVGALGGLNLLLLRKIIAFSSINHMSWMMIAISTGDTFWFIYFIIYSFILFSITSVFFNLQVFTLSNLMQSDQNSIFINFNFILIFYLWVDYHPLQDLFPKWMLIQIMVNLNLYIPLFFLLFSALITLYFYLRIIILFILLLNPIMNFNMKYKSLASNIPMLMKTSFNLIGLLLPIYFLLI</sequence>
<evidence type="ECO:0000256" key="9">
    <source>
        <dbReference type="ARBA" id="ARBA00022792"/>
    </source>
</evidence>
<dbReference type="CTD" id="4536"/>
<dbReference type="GO" id="GO:0006120">
    <property type="term" value="P:mitochondrial electron transport, NADH to ubiquinone"/>
    <property type="evidence" value="ECO:0007669"/>
    <property type="project" value="InterPro"/>
</dbReference>
<dbReference type="InterPro" id="IPR001750">
    <property type="entry name" value="ND/Mrp_TM"/>
</dbReference>
<comment type="function">
    <text evidence="18">Core subunit of the mitochondrial membrane respiratory chain NADH dehydrogenase (Complex I) which catalyzes electron transfer from NADH through the respiratory chain, using ubiquinone as an electron acceptor. Essential for the catalytic activity and assembly of complex I.</text>
</comment>
<feature type="transmembrane region" description="Helical" evidence="18">
    <location>
        <begin position="256"/>
        <end position="276"/>
    </location>
</feature>
<evidence type="ECO:0000256" key="13">
    <source>
        <dbReference type="ARBA" id="ARBA00023027"/>
    </source>
</evidence>
<dbReference type="GeneID" id="27910462"/>
<evidence type="ECO:0000259" key="19">
    <source>
        <dbReference type="Pfam" id="PF00361"/>
    </source>
</evidence>
<proteinExistence type="inferred from homology"/>
<dbReference type="AlphaFoldDB" id="A0A161CED7"/>
<feature type="transmembrane region" description="Helical" evidence="18">
    <location>
        <begin position="84"/>
        <end position="106"/>
    </location>
</feature>
<keyword evidence="10 18" id="KW-1278">Translocase</keyword>
<keyword evidence="8 18" id="KW-0812">Transmembrane</keyword>
<evidence type="ECO:0000256" key="17">
    <source>
        <dbReference type="ARBA" id="ARBA00049551"/>
    </source>
</evidence>
<dbReference type="GO" id="GO:0005743">
    <property type="term" value="C:mitochondrial inner membrane"/>
    <property type="evidence" value="ECO:0007669"/>
    <property type="project" value="UniProtKB-SubCell"/>
</dbReference>
<keyword evidence="13 18" id="KW-0520">NAD</keyword>
<keyword evidence="12 18" id="KW-1133">Transmembrane helix</keyword>
<evidence type="ECO:0000256" key="16">
    <source>
        <dbReference type="ARBA" id="ARBA00023136"/>
    </source>
</evidence>
<keyword evidence="7 18" id="KW-0679">Respiratory chain</keyword>
<evidence type="ECO:0000256" key="11">
    <source>
        <dbReference type="ARBA" id="ARBA00022982"/>
    </source>
</evidence>
<dbReference type="InterPro" id="IPR003917">
    <property type="entry name" value="NADH_UbQ_OxRdtase_chain2"/>
</dbReference>
<dbReference type="PANTHER" id="PTHR46552:SF1">
    <property type="entry name" value="NADH-UBIQUINONE OXIDOREDUCTASE CHAIN 2"/>
    <property type="match status" value="1"/>
</dbReference>
<evidence type="ECO:0000256" key="12">
    <source>
        <dbReference type="ARBA" id="ARBA00022989"/>
    </source>
</evidence>
<feature type="transmembrane region" description="Helical" evidence="18">
    <location>
        <begin position="227"/>
        <end position="244"/>
    </location>
</feature>
<feature type="domain" description="NADH:quinone oxidoreductase/Mrp antiporter transmembrane" evidence="19">
    <location>
        <begin position="24"/>
        <end position="281"/>
    </location>
</feature>
<feature type="transmembrane region" description="Helical" evidence="18">
    <location>
        <begin position="179"/>
        <end position="207"/>
    </location>
</feature>
<feature type="transmembrane region" description="Helical" evidence="18">
    <location>
        <begin position="118"/>
        <end position="138"/>
    </location>
</feature>
<name>A0A161CED7_9EUCA</name>
<feature type="transmembrane region" description="Helical" evidence="18">
    <location>
        <begin position="144"/>
        <end position="167"/>
    </location>
</feature>
<protein>
    <recommendedName>
        <fullName evidence="5 18">NADH-ubiquinone oxidoreductase chain 2</fullName>
        <ecNumber evidence="4 18">7.1.1.2</ecNumber>
    </recommendedName>
</protein>
<evidence type="ECO:0000256" key="15">
    <source>
        <dbReference type="ARBA" id="ARBA00023128"/>
    </source>
</evidence>
<dbReference type="EC" id="7.1.1.2" evidence="4 18"/>
<keyword evidence="6" id="KW-0813">Transport</keyword>
<evidence type="ECO:0000256" key="1">
    <source>
        <dbReference type="ARBA" id="ARBA00003257"/>
    </source>
</evidence>
<comment type="catalytic activity">
    <reaction evidence="17 18">
        <text>a ubiquinone + NADH + 5 H(+)(in) = a ubiquinol + NAD(+) + 4 H(+)(out)</text>
        <dbReference type="Rhea" id="RHEA:29091"/>
        <dbReference type="Rhea" id="RHEA-COMP:9565"/>
        <dbReference type="Rhea" id="RHEA-COMP:9566"/>
        <dbReference type="ChEBI" id="CHEBI:15378"/>
        <dbReference type="ChEBI" id="CHEBI:16389"/>
        <dbReference type="ChEBI" id="CHEBI:17976"/>
        <dbReference type="ChEBI" id="CHEBI:57540"/>
        <dbReference type="ChEBI" id="CHEBI:57945"/>
        <dbReference type="EC" id="7.1.1.2"/>
    </reaction>
</comment>
<dbReference type="EMBL" id="KR336554">
    <property type="protein sequence ID" value="ALK01297.1"/>
    <property type="molecule type" value="Genomic_DNA"/>
</dbReference>
<evidence type="ECO:0000256" key="14">
    <source>
        <dbReference type="ARBA" id="ARBA00023075"/>
    </source>
</evidence>
<evidence type="ECO:0000256" key="8">
    <source>
        <dbReference type="ARBA" id="ARBA00022692"/>
    </source>
</evidence>
<geneLocation type="mitochondrion" evidence="20"/>
<dbReference type="GO" id="GO:0008137">
    <property type="term" value="F:NADH dehydrogenase (ubiquinone) activity"/>
    <property type="evidence" value="ECO:0007669"/>
    <property type="project" value="UniProtKB-EC"/>
</dbReference>
<evidence type="ECO:0000313" key="20">
    <source>
        <dbReference type="EMBL" id="ALK01297.1"/>
    </source>
</evidence>
<keyword evidence="15 18" id="KW-0496">Mitochondrion</keyword>
<dbReference type="RefSeq" id="YP_009253811.1">
    <property type="nucleotide sequence ID" value="NC_030196.1"/>
</dbReference>
<gene>
    <name evidence="20" type="primary">ND2</name>
</gene>
<evidence type="ECO:0000256" key="2">
    <source>
        <dbReference type="ARBA" id="ARBA00004448"/>
    </source>
</evidence>
<organism evidence="20">
    <name type="scientific">Orisarma sinense</name>
    <dbReference type="NCBI Taxonomy" id="331404"/>
    <lineage>
        <taxon>Eukaryota</taxon>
        <taxon>Metazoa</taxon>
        <taxon>Ecdysozoa</taxon>
        <taxon>Arthropoda</taxon>
        <taxon>Crustacea</taxon>
        <taxon>Multicrustacea</taxon>
        <taxon>Malacostraca</taxon>
        <taxon>Eumalacostraca</taxon>
        <taxon>Eucarida</taxon>
        <taxon>Decapoda</taxon>
        <taxon>Pleocyemata</taxon>
        <taxon>Brachyura</taxon>
        <taxon>Eubrachyura</taxon>
        <taxon>Grapsoidea</taxon>
        <taxon>Sesarmidae</taxon>
        <taxon>Orisarma</taxon>
    </lineage>
</organism>
<keyword evidence="9 18" id="KW-0999">Mitochondrion inner membrane</keyword>
<feature type="transmembrane region" description="Helical" evidence="18">
    <location>
        <begin position="315"/>
        <end position="334"/>
    </location>
</feature>